<comment type="caution">
    <text evidence="1">The sequence shown here is derived from an EMBL/GenBank/DDBJ whole genome shotgun (WGS) entry which is preliminary data.</text>
</comment>
<gene>
    <name evidence="1" type="ORF">GMARGA_LOCUS29642</name>
</gene>
<feature type="non-terminal residue" evidence="1">
    <location>
        <position position="177"/>
    </location>
</feature>
<name>A0ABN7WEA4_GIGMA</name>
<proteinExistence type="predicted"/>
<sequence length="177" mass="20053">VEGFSCFCDLIMLYYVDTIVKIIQVHQSDKEESNLARVWMIGVYYVEKKENTNQDECTNVENSVKGDFGQLPVVIMYATDSCSHDHISEAAYNQINKAFKLETMQRQAGDSKEQKIFIMTMPFGYLRFGPPVHSSTSAKNAPSEITNGLEPILFLSIRAQMPPSLPTVILLRIDNYT</sequence>
<dbReference type="EMBL" id="CAJVQB010040290">
    <property type="protein sequence ID" value="CAG8828240.1"/>
    <property type="molecule type" value="Genomic_DNA"/>
</dbReference>
<evidence type="ECO:0000313" key="2">
    <source>
        <dbReference type="Proteomes" id="UP000789901"/>
    </source>
</evidence>
<keyword evidence="2" id="KW-1185">Reference proteome</keyword>
<accession>A0ABN7WEA4</accession>
<reference evidence="1 2" key="1">
    <citation type="submission" date="2021-06" db="EMBL/GenBank/DDBJ databases">
        <authorList>
            <person name="Kallberg Y."/>
            <person name="Tangrot J."/>
            <person name="Rosling A."/>
        </authorList>
    </citation>
    <scope>NUCLEOTIDE SEQUENCE [LARGE SCALE GENOMIC DNA]</scope>
    <source>
        <strain evidence="1 2">120-4 pot B 10/14</strain>
    </source>
</reference>
<evidence type="ECO:0000313" key="1">
    <source>
        <dbReference type="EMBL" id="CAG8828240.1"/>
    </source>
</evidence>
<organism evidence="1 2">
    <name type="scientific">Gigaspora margarita</name>
    <dbReference type="NCBI Taxonomy" id="4874"/>
    <lineage>
        <taxon>Eukaryota</taxon>
        <taxon>Fungi</taxon>
        <taxon>Fungi incertae sedis</taxon>
        <taxon>Mucoromycota</taxon>
        <taxon>Glomeromycotina</taxon>
        <taxon>Glomeromycetes</taxon>
        <taxon>Diversisporales</taxon>
        <taxon>Gigasporaceae</taxon>
        <taxon>Gigaspora</taxon>
    </lineage>
</organism>
<dbReference type="Proteomes" id="UP000789901">
    <property type="component" value="Unassembled WGS sequence"/>
</dbReference>
<protein>
    <submittedName>
        <fullName evidence="1">21956_t:CDS:1</fullName>
    </submittedName>
</protein>
<feature type="non-terminal residue" evidence="1">
    <location>
        <position position="1"/>
    </location>
</feature>